<accession>A0A6J5KIV1</accession>
<organism evidence="1">
    <name type="scientific">uncultured Caudovirales phage</name>
    <dbReference type="NCBI Taxonomy" id="2100421"/>
    <lineage>
        <taxon>Viruses</taxon>
        <taxon>Duplodnaviria</taxon>
        <taxon>Heunggongvirae</taxon>
        <taxon>Uroviricota</taxon>
        <taxon>Caudoviricetes</taxon>
        <taxon>Peduoviridae</taxon>
        <taxon>Maltschvirus</taxon>
        <taxon>Maltschvirus maltsch</taxon>
    </lineage>
</organism>
<protein>
    <submittedName>
        <fullName evidence="1">Uncharacterized protein</fullName>
    </submittedName>
</protein>
<reference evidence="1" key="1">
    <citation type="submission" date="2020-04" db="EMBL/GenBank/DDBJ databases">
        <authorList>
            <person name="Chiriac C."/>
            <person name="Salcher M."/>
            <person name="Ghai R."/>
            <person name="Kavagutti S V."/>
        </authorList>
    </citation>
    <scope>NUCLEOTIDE SEQUENCE</scope>
</reference>
<proteinExistence type="predicted"/>
<sequence>MKSNILLRRRLSVDIPIILDKRLRKLNKKSHMTKTRSVIRALLMYCTHEELNENLQEKS</sequence>
<evidence type="ECO:0000313" key="1">
    <source>
        <dbReference type="EMBL" id="CAB4121293.1"/>
    </source>
</evidence>
<name>A0A6J5KIV1_9CAUD</name>
<dbReference type="EMBL" id="LR796140">
    <property type="protein sequence ID" value="CAB4121293.1"/>
    <property type="molecule type" value="Genomic_DNA"/>
</dbReference>
<gene>
    <name evidence="1" type="ORF">UFOVP9_60</name>
</gene>